<protein>
    <submittedName>
        <fullName evidence="8">RagB/SusD family nutrient uptake outer membrane protein</fullName>
    </submittedName>
</protein>
<organism evidence="8 9">
    <name type="scientific">Flavivirga jejuensis</name>
    <dbReference type="NCBI Taxonomy" id="870487"/>
    <lineage>
        <taxon>Bacteria</taxon>
        <taxon>Pseudomonadati</taxon>
        <taxon>Bacteroidota</taxon>
        <taxon>Flavobacteriia</taxon>
        <taxon>Flavobacteriales</taxon>
        <taxon>Flavobacteriaceae</taxon>
        <taxon>Flavivirga</taxon>
    </lineage>
</organism>
<dbReference type="CDD" id="cd08977">
    <property type="entry name" value="SusD"/>
    <property type="match status" value="1"/>
</dbReference>
<dbReference type="Proteomes" id="UP001176806">
    <property type="component" value="Unassembled WGS sequence"/>
</dbReference>
<proteinExistence type="inferred from homology"/>
<dbReference type="InterPro" id="IPR012944">
    <property type="entry name" value="SusD_RagB_dom"/>
</dbReference>
<reference evidence="8" key="1">
    <citation type="submission" date="2023-07" db="EMBL/GenBank/DDBJ databases">
        <title>Two novel species in the genus Flavivirga.</title>
        <authorList>
            <person name="Kwon K."/>
        </authorList>
    </citation>
    <scope>NUCLEOTIDE SEQUENCE</scope>
    <source>
        <strain evidence="8">KACC 14158</strain>
    </source>
</reference>
<evidence type="ECO:0000256" key="6">
    <source>
        <dbReference type="SAM" id="MobiDB-lite"/>
    </source>
</evidence>
<feature type="domain" description="RagB/SusD" evidence="7">
    <location>
        <begin position="329"/>
        <end position="418"/>
    </location>
</feature>
<keyword evidence="9" id="KW-1185">Reference proteome</keyword>
<sequence>MKISNKIKFLSILIVLGITFSCSLNEGESLNGPQITSISEGLSRPELPQVVAGILSDMRVDMETERDVLSVLGREYWHLQSSDPGWGTELAAGLLSNASFFINRPYTARYATVKACNILLESLEAESTTTIFSANEIAAIRGFANTIKAHELLSVLNLVYQNGIRTDVANPDNLGPFETYDTALTTIMGLLDSGFTDLTTGGDVSPNTLGVSYSEFNRAIAARVAAYQGNSAGVLSALADSFMDMNGDMNSGAYFRYSAAGADVLNPLFIALNSGDTGAAIAYPDFIEDPSAPAFEAGDNRLDKVVARSNFPVQLELAGMAGAYDVWIYQSSTAPVGIIRNEELLLLYAEASMVSDPDGAADAINAVRSAAGLLPVVSGTVDEDRIIFERRYSLFGEGHRWIDMRRFGRLTDINQDHDRAGDLSPVPSEFPIPQSEGL</sequence>
<evidence type="ECO:0000256" key="5">
    <source>
        <dbReference type="ARBA" id="ARBA00023237"/>
    </source>
</evidence>
<evidence type="ECO:0000256" key="1">
    <source>
        <dbReference type="ARBA" id="ARBA00004442"/>
    </source>
</evidence>
<dbReference type="Pfam" id="PF07980">
    <property type="entry name" value="SusD_RagB"/>
    <property type="match status" value="1"/>
</dbReference>
<evidence type="ECO:0000313" key="9">
    <source>
        <dbReference type="Proteomes" id="UP001176806"/>
    </source>
</evidence>
<comment type="caution">
    <text evidence="8">The sequence shown here is derived from an EMBL/GenBank/DDBJ whole genome shotgun (WGS) entry which is preliminary data.</text>
</comment>
<comment type="similarity">
    <text evidence="2">Belongs to the SusD family.</text>
</comment>
<dbReference type="EMBL" id="JAUOEL010000003">
    <property type="protein sequence ID" value="MDO5974738.1"/>
    <property type="molecule type" value="Genomic_DNA"/>
</dbReference>
<name>A0ABT8WNN4_9FLAO</name>
<keyword evidence="5" id="KW-0998">Cell outer membrane</keyword>
<dbReference type="RefSeq" id="WP_303301867.1">
    <property type="nucleotide sequence ID" value="NZ_BAABDA010000050.1"/>
</dbReference>
<dbReference type="PROSITE" id="PS51257">
    <property type="entry name" value="PROKAR_LIPOPROTEIN"/>
    <property type="match status" value="1"/>
</dbReference>
<evidence type="ECO:0000256" key="3">
    <source>
        <dbReference type="ARBA" id="ARBA00022729"/>
    </source>
</evidence>
<gene>
    <name evidence="8" type="ORF">Q4Q40_11135</name>
</gene>
<evidence type="ECO:0000256" key="4">
    <source>
        <dbReference type="ARBA" id="ARBA00023136"/>
    </source>
</evidence>
<comment type="subcellular location">
    <subcellularLocation>
        <location evidence="1">Cell outer membrane</location>
    </subcellularLocation>
</comment>
<accession>A0ABT8WNN4</accession>
<keyword evidence="4" id="KW-0472">Membrane</keyword>
<dbReference type="InterPro" id="IPR011990">
    <property type="entry name" value="TPR-like_helical_dom_sf"/>
</dbReference>
<evidence type="ECO:0000259" key="7">
    <source>
        <dbReference type="Pfam" id="PF07980"/>
    </source>
</evidence>
<keyword evidence="3" id="KW-0732">Signal</keyword>
<evidence type="ECO:0000313" key="8">
    <source>
        <dbReference type="EMBL" id="MDO5974738.1"/>
    </source>
</evidence>
<feature type="region of interest" description="Disordered" evidence="6">
    <location>
        <begin position="418"/>
        <end position="438"/>
    </location>
</feature>
<dbReference type="Gene3D" id="1.25.40.390">
    <property type="match status" value="1"/>
</dbReference>
<dbReference type="SUPFAM" id="SSF48452">
    <property type="entry name" value="TPR-like"/>
    <property type="match status" value="1"/>
</dbReference>
<evidence type="ECO:0000256" key="2">
    <source>
        <dbReference type="ARBA" id="ARBA00006275"/>
    </source>
</evidence>